<evidence type="ECO:0000313" key="1">
    <source>
        <dbReference type="EMBL" id="CAA9364783.1"/>
    </source>
</evidence>
<proteinExistence type="predicted"/>
<protein>
    <submittedName>
        <fullName evidence="1">Uncharacterized protein</fullName>
    </submittedName>
</protein>
<accession>A0A6J4MP12</accession>
<reference evidence="1" key="1">
    <citation type="submission" date="2020-02" db="EMBL/GenBank/DDBJ databases">
        <authorList>
            <person name="Meier V. D."/>
        </authorList>
    </citation>
    <scope>NUCLEOTIDE SEQUENCE</scope>
    <source>
        <strain evidence="1">AVDCRST_MAG68</strain>
    </source>
</reference>
<gene>
    <name evidence="1" type="ORF">AVDCRST_MAG68-5076</name>
</gene>
<dbReference type="AlphaFoldDB" id="A0A6J4MP12"/>
<organism evidence="1">
    <name type="scientific">uncultured Gemmatimonadota bacterium</name>
    <dbReference type="NCBI Taxonomy" id="203437"/>
    <lineage>
        <taxon>Bacteria</taxon>
        <taxon>Pseudomonadati</taxon>
        <taxon>Gemmatimonadota</taxon>
        <taxon>environmental samples</taxon>
    </lineage>
</organism>
<dbReference type="EMBL" id="CADCTW010000217">
    <property type="protein sequence ID" value="CAA9364783.1"/>
    <property type="molecule type" value="Genomic_DNA"/>
</dbReference>
<name>A0A6J4MP12_9BACT</name>
<sequence length="112" mass="12485">MQTALAELVLIAESRTRAVYDRGDGYVVKVALNHEGFIANSREANWTSTEVPLAPCWFEWPADGGDAVLVMEKIVRFVESIDEYNALPRWTGFVDCAQVGYLADGRLVAYDL</sequence>